<protein>
    <submittedName>
        <fullName evidence="5">BlaI/MecI/CopY family transcriptional regulator</fullName>
    </submittedName>
</protein>
<evidence type="ECO:0000313" key="5">
    <source>
        <dbReference type="EMBL" id="QNN78260.1"/>
    </source>
</evidence>
<evidence type="ECO:0000313" key="6">
    <source>
        <dbReference type="Proteomes" id="UP000515838"/>
    </source>
</evidence>
<dbReference type="GO" id="GO:0045892">
    <property type="term" value="P:negative regulation of DNA-templated transcription"/>
    <property type="evidence" value="ECO:0007669"/>
    <property type="project" value="InterPro"/>
</dbReference>
<accession>A0A7G9TDT5</accession>
<gene>
    <name evidence="5" type="ORF">IAE60_02130</name>
</gene>
<dbReference type="GO" id="GO:0003677">
    <property type="term" value="F:DNA binding"/>
    <property type="evidence" value="ECO:0007669"/>
    <property type="project" value="UniProtKB-KW"/>
</dbReference>
<keyword evidence="4" id="KW-0804">Transcription</keyword>
<dbReference type="Gene3D" id="1.10.4040.10">
    <property type="entry name" value="Penicillinase repressor domain"/>
    <property type="match status" value="1"/>
</dbReference>
<dbReference type="GeneID" id="81469745"/>
<reference evidence="5 6" key="1">
    <citation type="submission" date="2020-08" db="EMBL/GenBank/DDBJ databases">
        <title>Streptomycin Non-resistant strain, P. mexicana.</title>
        <authorList>
            <person name="Ganesh-Kumar S."/>
            <person name="Zhe T."/>
            <person name="Yu Z."/>
            <person name="Min Y."/>
        </authorList>
    </citation>
    <scope>NUCLEOTIDE SEQUENCE [LARGE SCALE GENOMIC DNA]</scope>
    <source>
        <strain evidence="5 6">GTZY2</strain>
    </source>
</reference>
<dbReference type="InterPro" id="IPR036388">
    <property type="entry name" value="WH-like_DNA-bd_sf"/>
</dbReference>
<evidence type="ECO:0000256" key="3">
    <source>
        <dbReference type="ARBA" id="ARBA00023125"/>
    </source>
</evidence>
<dbReference type="RefSeq" id="WP_187573685.1">
    <property type="nucleotide sequence ID" value="NZ_CP060731.1"/>
</dbReference>
<sequence>MPGKARKSIGDQELALLQHLSEHGEASVGEVAAAFGEPRGLARSTVLTMMERLRAKAYLRRRQVDGVYRYAAAAQSDDVMRSAVGSFVEKTLQGSLSPFVAWMSQRTEVSDDELAELEALVANLQSKRKEG</sequence>
<dbReference type="Gene3D" id="1.10.10.10">
    <property type="entry name" value="Winged helix-like DNA-binding domain superfamily/Winged helix DNA-binding domain"/>
    <property type="match status" value="1"/>
</dbReference>
<dbReference type="InterPro" id="IPR005650">
    <property type="entry name" value="BlaI_family"/>
</dbReference>
<organism evidence="5 6">
    <name type="scientific">Pseudoxanthomonas mexicana</name>
    <dbReference type="NCBI Taxonomy" id="128785"/>
    <lineage>
        <taxon>Bacteria</taxon>
        <taxon>Pseudomonadati</taxon>
        <taxon>Pseudomonadota</taxon>
        <taxon>Gammaproteobacteria</taxon>
        <taxon>Lysobacterales</taxon>
        <taxon>Lysobacteraceae</taxon>
        <taxon>Pseudoxanthomonas</taxon>
    </lineage>
</organism>
<comment type="similarity">
    <text evidence="1">Belongs to the BlaI transcriptional regulatory family.</text>
</comment>
<name>A0A7G9TDT5_PSEMX</name>
<dbReference type="EMBL" id="CP060731">
    <property type="protein sequence ID" value="QNN78260.1"/>
    <property type="molecule type" value="Genomic_DNA"/>
</dbReference>
<dbReference type="Pfam" id="PF03965">
    <property type="entry name" value="Penicillinase_R"/>
    <property type="match status" value="1"/>
</dbReference>
<evidence type="ECO:0000256" key="4">
    <source>
        <dbReference type="ARBA" id="ARBA00023163"/>
    </source>
</evidence>
<proteinExistence type="inferred from homology"/>
<dbReference type="AlphaFoldDB" id="A0A7G9TDT5"/>
<evidence type="ECO:0000256" key="2">
    <source>
        <dbReference type="ARBA" id="ARBA00023015"/>
    </source>
</evidence>
<evidence type="ECO:0000256" key="1">
    <source>
        <dbReference type="ARBA" id="ARBA00011046"/>
    </source>
</evidence>
<dbReference type="PIRSF" id="PIRSF019455">
    <property type="entry name" value="CopR_AtkY"/>
    <property type="match status" value="1"/>
</dbReference>
<dbReference type="SUPFAM" id="SSF46785">
    <property type="entry name" value="Winged helix' DNA-binding domain"/>
    <property type="match status" value="1"/>
</dbReference>
<dbReference type="Proteomes" id="UP000515838">
    <property type="component" value="Chromosome"/>
</dbReference>
<keyword evidence="2" id="KW-0805">Transcription regulation</keyword>
<dbReference type="InterPro" id="IPR036390">
    <property type="entry name" value="WH_DNA-bd_sf"/>
</dbReference>
<keyword evidence="3" id="KW-0238">DNA-binding</keyword>